<evidence type="ECO:0000256" key="13">
    <source>
        <dbReference type="SAM" id="MobiDB-lite"/>
    </source>
</evidence>
<keyword evidence="5" id="KW-0328">Glycosyltransferase</keyword>
<keyword evidence="9 14" id="KW-1133">Transmembrane helix</keyword>
<sequence>MKSPAALTIMSSFWILLVLGIIYIAIPVLLLLVAPKKPSKDDLYRRKTAFVLVLGDLDRSPRMNYHAQCLAKGGLNVTLCGYASADYSGGHERVTVVPFPVVARNGLPWIVFAVKKVLLQHWYLFSILKRFRNVDFLVVQNPPSIPVLGMVRVFVLFMSQRTRLVIDWHNLGYSILSLKLGPKHPFVIVHKWYERIFGRIAYVHFTVSVAMAEMLRADFAMNATRMIPLHDRPGPQFHPLADQERQNIIKKYSSSIFKDYTEKERVIITATSYTPDEDLYVLLDALKAYSHENKNRNRPPLRVVVTGKGPMKAEMEAAFEKLALPDVKVVSAWLPAEDYPIVLGAADLGVSLHQSSSGWDLPMKVVDMFGCGVPVVSVAFPALSELVRDGENGLVVSNSAEMARAFVELFGEGGTLAIVKKGAMEESKYKFEEHWNRKVGPLFHIGEYERNAARERQEQEEEENALQEEKQQNQGK</sequence>
<dbReference type="AlphaFoldDB" id="A0A060TDS5"/>
<feature type="domain" description="Glycosyltransferase subfamily 4-like N-terminal" evidence="15">
    <location>
        <begin position="66"/>
        <end position="228"/>
    </location>
</feature>
<dbReference type="Pfam" id="PF13579">
    <property type="entry name" value="Glyco_trans_4_4"/>
    <property type="match status" value="1"/>
</dbReference>
<comment type="function">
    <text evidence="11">Participates in the formation of the lipid-linked precursor oligosaccharide for N-glycosylation. Involved in assembling the dolichol-pyrophosphate-GlcNAc(2)-Man(5) intermediate on the cytoplasmic surface of the ER.</text>
</comment>
<keyword evidence="6" id="KW-0808">Transferase</keyword>
<evidence type="ECO:0000259" key="15">
    <source>
        <dbReference type="Pfam" id="PF13579"/>
    </source>
</evidence>
<proteinExistence type="predicted"/>
<evidence type="ECO:0000256" key="14">
    <source>
        <dbReference type="SAM" id="Phobius"/>
    </source>
</evidence>
<dbReference type="GO" id="GO:0005789">
    <property type="term" value="C:endoplasmic reticulum membrane"/>
    <property type="evidence" value="ECO:0007669"/>
    <property type="project" value="UniProtKB-SubCell"/>
</dbReference>
<keyword evidence="10 14" id="KW-0472">Membrane</keyword>
<evidence type="ECO:0000256" key="9">
    <source>
        <dbReference type="ARBA" id="ARBA00022989"/>
    </source>
</evidence>
<evidence type="ECO:0000256" key="12">
    <source>
        <dbReference type="ARBA" id="ARBA00030745"/>
    </source>
</evidence>
<feature type="transmembrane region" description="Helical" evidence="14">
    <location>
        <begin position="12"/>
        <end position="34"/>
    </location>
</feature>
<reference evidence="16" key="1">
    <citation type="submission" date="2014-02" db="EMBL/GenBank/DDBJ databases">
        <authorList>
            <person name="Genoscope - CEA"/>
        </authorList>
    </citation>
    <scope>NUCLEOTIDE SEQUENCE</scope>
    <source>
        <strain evidence="16">LS3</strain>
    </source>
</reference>
<evidence type="ECO:0000256" key="4">
    <source>
        <dbReference type="ARBA" id="ARBA00015841"/>
    </source>
</evidence>
<comment type="subcellular location">
    <subcellularLocation>
        <location evidence="1">Endoplasmic reticulum membrane</location>
        <topology evidence="1">Single-pass membrane protein</topology>
    </subcellularLocation>
</comment>
<dbReference type="GO" id="GO:0004578">
    <property type="term" value="F:chitobiosyldiphosphodolichol beta-mannosyltransferase activity"/>
    <property type="evidence" value="ECO:0007669"/>
    <property type="project" value="UniProtKB-EC"/>
</dbReference>
<accession>A0A060TDS5</accession>
<evidence type="ECO:0000256" key="6">
    <source>
        <dbReference type="ARBA" id="ARBA00022679"/>
    </source>
</evidence>
<dbReference type="EC" id="2.4.1.142" evidence="3"/>
<dbReference type="Gene3D" id="3.40.50.2000">
    <property type="entry name" value="Glycogen Phosphorylase B"/>
    <property type="match status" value="1"/>
</dbReference>
<gene>
    <name evidence="16" type="ORF">GNLVRS02_ARAD1D09746g</name>
</gene>
<evidence type="ECO:0000256" key="1">
    <source>
        <dbReference type="ARBA" id="ARBA00004389"/>
    </source>
</evidence>
<dbReference type="InterPro" id="IPR026051">
    <property type="entry name" value="ALG1-like"/>
</dbReference>
<evidence type="ECO:0000256" key="5">
    <source>
        <dbReference type="ARBA" id="ARBA00022676"/>
    </source>
</evidence>
<feature type="compositionally biased region" description="Basic and acidic residues" evidence="13">
    <location>
        <begin position="467"/>
        <end position="476"/>
    </location>
</feature>
<evidence type="ECO:0000256" key="2">
    <source>
        <dbReference type="ARBA" id="ARBA00004922"/>
    </source>
</evidence>
<dbReference type="PhylomeDB" id="A0A060TDS5"/>
<evidence type="ECO:0000256" key="7">
    <source>
        <dbReference type="ARBA" id="ARBA00022692"/>
    </source>
</evidence>
<comment type="pathway">
    <text evidence="2">Protein modification; protein glycosylation.</text>
</comment>
<evidence type="ECO:0000256" key="3">
    <source>
        <dbReference type="ARBA" id="ARBA00012611"/>
    </source>
</evidence>
<dbReference type="PANTHER" id="PTHR13036">
    <property type="entry name" value="BETA1,4 MANNOSYLTRANSFERASE"/>
    <property type="match status" value="1"/>
</dbReference>
<dbReference type="UniPathway" id="UPA00378"/>
<protein>
    <recommendedName>
        <fullName evidence="4">Chitobiosyldiphosphodolichol beta-mannosyltransferase</fullName>
        <ecNumber evidence="3">2.4.1.142</ecNumber>
    </recommendedName>
    <alternativeName>
        <fullName evidence="12">Asparagine-linked glycosylation protein 1</fullName>
    </alternativeName>
</protein>
<dbReference type="InterPro" id="IPR028098">
    <property type="entry name" value="Glyco_trans_4-like_N"/>
</dbReference>
<organism evidence="16">
    <name type="scientific">Blastobotrys adeninivorans</name>
    <name type="common">Yeast</name>
    <name type="synonym">Arxula adeninivorans</name>
    <dbReference type="NCBI Taxonomy" id="409370"/>
    <lineage>
        <taxon>Eukaryota</taxon>
        <taxon>Fungi</taxon>
        <taxon>Dikarya</taxon>
        <taxon>Ascomycota</taxon>
        <taxon>Saccharomycotina</taxon>
        <taxon>Dipodascomycetes</taxon>
        <taxon>Dipodascales</taxon>
        <taxon>Trichomonascaceae</taxon>
        <taxon>Blastobotrys</taxon>
    </lineage>
</organism>
<keyword evidence="7 14" id="KW-0812">Transmembrane</keyword>
<evidence type="ECO:0000313" key="16">
    <source>
        <dbReference type="EMBL" id="CDP37361.1"/>
    </source>
</evidence>
<feature type="region of interest" description="Disordered" evidence="13">
    <location>
        <begin position="452"/>
        <end position="476"/>
    </location>
</feature>
<evidence type="ECO:0000256" key="8">
    <source>
        <dbReference type="ARBA" id="ARBA00022824"/>
    </source>
</evidence>
<evidence type="ECO:0000256" key="10">
    <source>
        <dbReference type="ARBA" id="ARBA00023136"/>
    </source>
</evidence>
<evidence type="ECO:0000256" key="11">
    <source>
        <dbReference type="ARBA" id="ARBA00024899"/>
    </source>
</evidence>
<dbReference type="PANTHER" id="PTHR13036:SF0">
    <property type="entry name" value="CHITOBIOSYLDIPHOSPHODOLICHOL BETA-MANNOSYLTRANSFERASE"/>
    <property type="match status" value="1"/>
</dbReference>
<dbReference type="SUPFAM" id="SSF53756">
    <property type="entry name" value="UDP-Glycosyltransferase/glycogen phosphorylase"/>
    <property type="match status" value="1"/>
</dbReference>
<dbReference type="Pfam" id="PF13692">
    <property type="entry name" value="Glyco_trans_1_4"/>
    <property type="match status" value="1"/>
</dbReference>
<reference evidence="16" key="2">
    <citation type="submission" date="2014-06" db="EMBL/GenBank/DDBJ databases">
        <title>The complete genome of Blastobotrys (Arxula) adeninivorans LS3 - a yeast of biotechnological interest.</title>
        <authorList>
            <person name="Kunze G."/>
            <person name="Gaillardin C."/>
            <person name="Czernicka M."/>
            <person name="Durrens P."/>
            <person name="Martin T."/>
            <person name="Boer E."/>
            <person name="Gabaldon T."/>
            <person name="Cruz J."/>
            <person name="Talla E."/>
            <person name="Marck C."/>
            <person name="Goffeau A."/>
            <person name="Barbe V."/>
            <person name="Baret P."/>
            <person name="Baronian K."/>
            <person name="Beier S."/>
            <person name="Bleykasten C."/>
            <person name="Bode R."/>
            <person name="Casaregola S."/>
            <person name="Despons L."/>
            <person name="Fairhead C."/>
            <person name="Giersberg M."/>
            <person name="Gierski P."/>
            <person name="Hahnel U."/>
            <person name="Hartmann A."/>
            <person name="Jankowska D."/>
            <person name="Jubin C."/>
            <person name="Jung P."/>
            <person name="Lafontaine I."/>
            <person name="Leh-Louis V."/>
            <person name="Lemaire M."/>
            <person name="Marcet-Houben M."/>
            <person name="Mascher M."/>
            <person name="Morel G."/>
            <person name="Richard G.-F."/>
            <person name="Riechen J."/>
            <person name="Sacerdot C."/>
            <person name="Sarkar A."/>
            <person name="Savel G."/>
            <person name="Schacherer J."/>
            <person name="Sherman D."/>
            <person name="Straub M.-L."/>
            <person name="Stein N."/>
            <person name="Thierry A."/>
            <person name="Trautwein-Schult A."/>
            <person name="Westhof E."/>
            <person name="Worch S."/>
            <person name="Dujon B."/>
            <person name="Souciet J.-L."/>
            <person name="Wincker P."/>
            <person name="Scholz U."/>
            <person name="Neuveglise N."/>
        </authorList>
    </citation>
    <scope>NUCLEOTIDE SEQUENCE</scope>
    <source>
        <strain evidence="16">LS3</strain>
    </source>
</reference>
<name>A0A060TDS5_BLAAD</name>
<dbReference type="EMBL" id="HG937694">
    <property type="protein sequence ID" value="CDP37361.1"/>
    <property type="molecule type" value="Genomic_DNA"/>
</dbReference>
<keyword evidence="8" id="KW-0256">Endoplasmic reticulum</keyword>